<dbReference type="GO" id="GO:0072562">
    <property type="term" value="C:blood microparticle"/>
    <property type="evidence" value="ECO:0007669"/>
    <property type="project" value="TreeGrafter"/>
</dbReference>
<dbReference type="GO" id="GO:0005579">
    <property type="term" value="C:membrane attack complex"/>
    <property type="evidence" value="ECO:0007669"/>
    <property type="project" value="InterPro"/>
</dbReference>
<dbReference type="InterPro" id="IPR002968">
    <property type="entry name" value="A1-microglobln"/>
</dbReference>
<dbReference type="PRINTS" id="PR00179">
    <property type="entry name" value="LIPOCALIN"/>
</dbReference>
<dbReference type="InterPro" id="IPR043245">
    <property type="entry name" value="C8G"/>
</dbReference>
<evidence type="ECO:0000256" key="5">
    <source>
        <dbReference type="RuleBase" id="RU003695"/>
    </source>
</evidence>
<evidence type="ECO:0000256" key="3">
    <source>
        <dbReference type="ARBA" id="ARBA00022729"/>
    </source>
</evidence>
<dbReference type="Proteomes" id="UP000515156">
    <property type="component" value="Chromosome 6"/>
</dbReference>
<dbReference type="InterPro" id="IPR000566">
    <property type="entry name" value="Lipocln_cytosolic_FA-bd_dom"/>
</dbReference>
<dbReference type="AlphaFoldDB" id="A0A6P7YI95"/>
<dbReference type="InterPro" id="IPR022272">
    <property type="entry name" value="Lipocalin_CS"/>
</dbReference>
<evidence type="ECO:0000256" key="6">
    <source>
        <dbReference type="SAM" id="SignalP"/>
    </source>
</evidence>
<dbReference type="FunCoup" id="A0A6P7YI95">
    <property type="interactions" value="114"/>
</dbReference>
<dbReference type="GO" id="GO:0001848">
    <property type="term" value="F:complement binding"/>
    <property type="evidence" value="ECO:0007669"/>
    <property type="project" value="TreeGrafter"/>
</dbReference>
<proteinExistence type="inferred from homology"/>
<dbReference type="PROSITE" id="PS00213">
    <property type="entry name" value="LIPOCALIN"/>
    <property type="match status" value="1"/>
</dbReference>
<dbReference type="InterPro" id="IPR012674">
    <property type="entry name" value="Calycin"/>
</dbReference>
<comment type="similarity">
    <text evidence="5">Belongs to the calycin superfamily. Lipocalin family.</text>
</comment>
<evidence type="ECO:0000256" key="4">
    <source>
        <dbReference type="ARBA" id="ARBA00023157"/>
    </source>
</evidence>
<feature type="domain" description="Lipocalin/cytosolic fatty-acid binding" evidence="7">
    <location>
        <begin position="49"/>
        <end position="188"/>
    </location>
</feature>
<gene>
    <name evidence="9" type="primary">C8G</name>
</gene>
<keyword evidence="4" id="KW-1015">Disulfide bond</keyword>
<feature type="signal peptide" evidence="6">
    <location>
        <begin position="1"/>
        <end position="20"/>
    </location>
</feature>
<keyword evidence="3 6" id="KW-0732">Signal</keyword>
<dbReference type="PRINTS" id="PR01215">
    <property type="entry name" value="A1MCGLOBULIN"/>
</dbReference>
<dbReference type="GO" id="GO:0070062">
    <property type="term" value="C:extracellular exosome"/>
    <property type="evidence" value="ECO:0007669"/>
    <property type="project" value="TreeGrafter"/>
</dbReference>
<dbReference type="KEGG" id="muo:115472610"/>
<dbReference type="Pfam" id="PF00061">
    <property type="entry name" value="Lipocalin"/>
    <property type="match status" value="1"/>
</dbReference>
<dbReference type="SUPFAM" id="SSF50814">
    <property type="entry name" value="Lipocalins"/>
    <property type="match status" value="1"/>
</dbReference>
<dbReference type="GeneID" id="115472610"/>
<evidence type="ECO:0000256" key="2">
    <source>
        <dbReference type="ARBA" id="ARBA00022525"/>
    </source>
</evidence>
<dbReference type="Gene3D" id="2.40.128.20">
    <property type="match status" value="1"/>
</dbReference>
<keyword evidence="8" id="KW-1185">Reference proteome</keyword>
<organism evidence="8 9">
    <name type="scientific">Microcaecilia unicolor</name>
    <dbReference type="NCBI Taxonomy" id="1415580"/>
    <lineage>
        <taxon>Eukaryota</taxon>
        <taxon>Metazoa</taxon>
        <taxon>Chordata</taxon>
        <taxon>Craniata</taxon>
        <taxon>Vertebrata</taxon>
        <taxon>Euteleostomi</taxon>
        <taxon>Amphibia</taxon>
        <taxon>Gymnophiona</taxon>
        <taxon>Siphonopidae</taxon>
        <taxon>Microcaecilia</taxon>
    </lineage>
</organism>
<dbReference type="OrthoDB" id="9941609at2759"/>
<dbReference type="CTD" id="733"/>
<dbReference type="RefSeq" id="XP_030062780.1">
    <property type="nucleotide sequence ID" value="XM_030206920.1"/>
</dbReference>
<dbReference type="GO" id="GO:0006956">
    <property type="term" value="P:complement activation"/>
    <property type="evidence" value="ECO:0007669"/>
    <property type="project" value="InterPro"/>
</dbReference>
<evidence type="ECO:0000313" key="8">
    <source>
        <dbReference type="Proteomes" id="UP000515156"/>
    </source>
</evidence>
<evidence type="ECO:0000256" key="1">
    <source>
        <dbReference type="ARBA" id="ARBA00004613"/>
    </source>
</evidence>
<dbReference type="InParanoid" id="A0A6P7YI95"/>
<dbReference type="PANTHER" id="PTHR47304">
    <property type="entry name" value="COMPLEMENT COMPONENT C8 GAMMA CHAIN"/>
    <property type="match status" value="1"/>
</dbReference>
<evidence type="ECO:0000313" key="9">
    <source>
        <dbReference type="RefSeq" id="XP_030062780.1"/>
    </source>
</evidence>
<protein>
    <submittedName>
        <fullName evidence="9">Complement component C8 gamma chain isoform X1</fullName>
    </submittedName>
</protein>
<name>A0A6P7YI95_9AMPH</name>
<keyword evidence="2" id="KW-0964">Secreted</keyword>
<sequence>MRSAVGILFLTLFQFPNSQGQSPRRPPKPPESPIEKIKVQDNFNLNQFAGKWFLIGVASECNYLKEHNFQLEGTTIVVSQDLTLEKKLPISTFRKLDGICWEIKQEYKQDKVLGRFLLTVRGYGHKLNMVVANTDYSSYAILYYQKQRTVSIKLYARSVTVNDDVITKYENRVRELNIGEDFIYYFPKYGFCDSVDQFHILNENTLTEKFMGTWGATVKKNPTLMPKEKTVGCLIFEL</sequence>
<comment type="subcellular location">
    <subcellularLocation>
        <location evidence="1">Secreted</location>
    </subcellularLocation>
</comment>
<reference evidence="9" key="1">
    <citation type="submission" date="2025-08" db="UniProtKB">
        <authorList>
            <consortium name="RefSeq"/>
        </authorList>
    </citation>
    <scope>IDENTIFICATION</scope>
</reference>
<accession>A0A6P7YI95</accession>
<evidence type="ECO:0000259" key="7">
    <source>
        <dbReference type="Pfam" id="PF00061"/>
    </source>
</evidence>
<dbReference type="PANTHER" id="PTHR47304:SF1">
    <property type="entry name" value="COMPLEMENT COMPONENT C8 GAMMA CHAIN"/>
    <property type="match status" value="1"/>
</dbReference>
<feature type="chain" id="PRO_5027848096" evidence="6">
    <location>
        <begin position="21"/>
        <end position="238"/>
    </location>
</feature>